<organism evidence="5 6">
    <name type="scientific">Leptospira interrogans serovar Lora str. TE 1992</name>
    <dbReference type="NCBI Taxonomy" id="1193028"/>
    <lineage>
        <taxon>Bacteria</taxon>
        <taxon>Pseudomonadati</taxon>
        <taxon>Spirochaetota</taxon>
        <taxon>Spirochaetia</taxon>
        <taxon>Leptospirales</taxon>
        <taxon>Leptospiraceae</taxon>
        <taxon>Leptospira</taxon>
    </lineage>
</organism>
<dbReference type="GO" id="GO:0016746">
    <property type="term" value="F:acyltransferase activity"/>
    <property type="evidence" value="ECO:0007669"/>
    <property type="project" value="UniProtKB-KW"/>
</dbReference>
<accession>M3E1V5</accession>
<dbReference type="InterPro" id="IPR050179">
    <property type="entry name" value="Trans_hexapeptide_repeat"/>
</dbReference>
<dbReference type="PANTHER" id="PTHR43300">
    <property type="entry name" value="ACETYLTRANSFERASE"/>
    <property type="match status" value="1"/>
</dbReference>
<sequence length="221" mass="24476">MEIRYIFNDKENEMNLEDNVKLAFLAKIMDSSLNGNLFLGLGSCINRSNIGRYVAMSFFSYLADSDIGNYCTFAARVSIGAFSHPTDFLTVHEVGYRDATASYGETAYSENPEIYSQLRSIRTKIGNDVWIGDNAVVIKGVVIGNGSIIGAGSVVTKDVEPFSIVAGNPAKLIKKRFTSDIIDEIEKSEWWNLSMTELSGIPFSNISLALKMLKDRRKSDL</sequence>
<keyword evidence="3" id="KW-0677">Repeat</keyword>
<comment type="caution">
    <text evidence="5">The sequence shown here is derived from an EMBL/GenBank/DDBJ whole genome shotgun (WGS) entry which is preliminary data.</text>
</comment>
<evidence type="ECO:0000256" key="2">
    <source>
        <dbReference type="ARBA" id="ARBA00022679"/>
    </source>
</evidence>
<evidence type="ECO:0000256" key="3">
    <source>
        <dbReference type="ARBA" id="ARBA00022737"/>
    </source>
</evidence>
<dbReference type="EMBL" id="AKWW02000064">
    <property type="protein sequence ID" value="EMF41055.1"/>
    <property type="molecule type" value="Genomic_DNA"/>
</dbReference>
<proteinExistence type="inferred from homology"/>
<evidence type="ECO:0000313" key="6">
    <source>
        <dbReference type="Proteomes" id="UP000011754"/>
    </source>
</evidence>
<comment type="similarity">
    <text evidence="1">Belongs to the transferase hexapeptide repeat family.</text>
</comment>
<dbReference type="Gene3D" id="2.160.10.10">
    <property type="entry name" value="Hexapeptide repeat proteins"/>
    <property type="match status" value="1"/>
</dbReference>
<dbReference type="Pfam" id="PF00132">
    <property type="entry name" value="Hexapep"/>
    <property type="match status" value="1"/>
</dbReference>
<dbReference type="PANTHER" id="PTHR43300:SF11">
    <property type="entry name" value="ACETYLTRANSFERASE RV3034C-RELATED"/>
    <property type="match status" value="1"/>
</dbReference>
<evidence type="ECO:0000256" key="4">
    <source>
        <dbReference type="ARBA" id="ARBA00023315"/>
    </source>
</evidence>
<dbReference type="CDD" id="cd03349">
    <property type="entry name" value="LbH_XAT"/>
    <property type="match status" value="1"/>
</dbReference>
<gene>
    <name evidence="5" type="ORF">LEP1GSC067_3001</name>
</gene>
<dbReference type="InterPro" id="IPR001451">
    <property type="entry name" value="Hexapep"/>
</dbReference>
<dbReference type="InterPro" id="IPR018357">
    <property type="entry name" value="Hexapep_transf_CS"/>
</dbReference>
<evidence type="ECO:0000256" key="1">
    <source>
        <dbReference type="ARBA" id="ARBA00007274"/>
    </source>
</evidence>
<name>M3E1V5_LEPIR</name>
<reference evidence="5 6" key="1">
    <citation type="submission" date="2013-01" db="EMBL/GenBank/DDBJ databases">
        <authorList>
            <person name="Harkins D.M."/>
            <person name="Durkin A.S."/>
            <person name="Brinkac L.M."/>
            <person name="Haft D.H."/>
            <person name="Selengut J.D."/>
            <person name="Sanka R."/>
            <person name="DePew J."/>
            <person name="Purushe J."/>
            <person name="Hartskeerl R.A."/>
            <person name="Ahmed A."/>
            <person name="van der Linden H."/>
            <person name="Goris M.G.A."/>
            <person name="Vinetz J.M."/>
            <person name="Sutton G.G."/>
            <person name="Nierman W.C."/>
            <person name="Fouts D.E."/>
        </authorList>
    </citation>
    <scope>NUCLEOTIDE SEQUENCE [LARGE SCALE GENOMIC DNA]</scope>
    <source>
        <strain evidence="5 6">TE 1992</strain>
    </source>
</reference>
<keyword evidence="2 5" id="KW-0808">Transferase</keyword>
<keyword evidence="4" id="KW-0012">Acyltransferase</keyword>
<dbReference type="InterPro" id="IPR011004">
    <property type="entry name" value="Trimer_LpxA-like_sf"/>
</dbReference>
<dbReference type="Proteomes" id="UP000011754">
    <property type="component" value="Unassembled WGS sequence"/>
</dbReference>
<dbReference type="AlphaFoldDB" id="M3E1V5"/>
<dbReference type="PROSITE" id="PS00101">
    <property type="entry name" value="HEXAPEP_TRANSFERASES"/>
    <property type="match status" value="1"/>
</dbReference>
<evidence type="ECO:0000313" key="5">
    <source>
        <dbReference type="EMBL" id="EMF41055.1"/>
    </source>
</evidence>
<protein>
    <submittedName>
        <fullName evidence="5">Transferase hexapeptide repeat protein</fullName>
    </submittedName>
</protein>
<dbReference type="SUPFAM" id="SSF51161">
    <property type="entry name" value="Trimeric LpxA-like enzymes"/>
    <property type="match status" value="1"/>
</dbReference>